<dbReference type="Pfam" id="PF09976">
    <property type="entry name" value="TPR_21"/>
    <property type="match status" value="1"/>
</dbReference>
<dbReference type="RefSeq" id="WP_136451758.1">
    <property type="nucleotide sequence ID" value="NZ_SSTI01000008.1"/>
</dbReference>
<keyword evidence="1" id="KW-0812">Transmembrane</keyword>
<keyword evidence="1" id="KW-0472">Membrane</keyword>
<gene>
    <name evidence="3" type="ORF">E5988_11520</name>
</gene>
<comment type="caution">
    <text evidence="3">The sequence shown here is derived from an EMBL/GenBank/DDBJ whole genome shotgun (WGS) entry which is preliminary data.</text>
</comment>
<evidence type="ECO:0000256" key="1">
    <source>
        <dbReference type="SAM" id="Phobius"/>
    </source>
</evidence>
<proteinExistence type="predicted"/>
<feature type="domain" description="Ancillary SecYEG translocon subunit/Cell division coordinator CpoB TPR" evidence="2">
    <location>
        <begin position="29"/>
        <end position="193"/>
    </location>
</feature>
<evidence type="ECO:0000313" key="3">
    <source>
        <dbReference type="EMBL" id="THG39319.1"/>
    </source>
</evidence>
<dbReference type="EMBL" id="SSTI01000008">
    <property type="protein sequence ID" value="THG39319.1"/>
    <property type="molecule type" value="Genomic_DNA"/>
</dbReference>
<keyword evidence="1" id="KW-1133">Transmembrane helix</keyword>
<keyword evidence="4" id="KW-1185">Reference proteome</keyword>
<organism evidence="3 4">
    <name type="scientific">Sphingomonas olei</name>
    <dbReference type="NCBI Taxonomy" id="1886787"/>
    <lineage>
        <taxon>Bacteria</taxon>
        <taxon>Pseudomonadati</taxon>
        <taxon>Pseudomonadota</taxon>
        <taxon>Alphaproteobacteria</taxon>
        <taxon>Sphingomonadales</taxon>
        <taxon>Sphingomonadaceae</taxon>
        <taxon>Sphingomonas</taxon>
    </lineage>
</organism>
<reference evidence="3 4" key="1">
    <citation type="submission" date="2019-04" db="EMBL/GenBank/DDBJ databases">
        <title>Microbes associate with the intestines of laboratory mice.</title>
        <authorList>
            <person name="Navarre W."/>
            <person name="Wong E."/>
            <person name="Huang K.C."/>
            <person name="Tropini C."/>
            <person name="Ng K."/>
            <person name="Yu B."/>
        </authorList>
    </citation>
    <scope>NUCLEOTIDE SEQUENCE [LARGE SCALE GENOMIC DNA]</scope>
    <source>
        <strain evidence="3 4">NM83_B4-11</strain>
    </source>
</reference>
<accession>A0ABY2QFG6</accession>
<protein>
    <submittedName>
        <fullName evidence="3">Tetratricopeptide repeat protein</fullName>
    </submittedName>
</protein>
<dbReference type="InterPro" id="IPR018704">
    <property type="entry name" value="SecYEG/CpoB_TPR"/>
</dbReference>
<evidence type="ECO:0000259" key="2">
    <source>
        <dbReference type="Pfam" id="PF09976"/>
    </source>
</evidence>
<feature type="transmembrane region" description="Helical" evidence="1">
    <location>
        <begin position="31"/>
        <end position="52"/>
    </location>
</feature>
<dbReference type="Proteomes" id="UP000308038">
    <property type="component" value="Unassembled WGS sequence"/>
</dbReference>
<evidence type="ECO:0000313" key="4">
    <source>
        <dbReference type="Proteomes" id="UP000308038"/>
    </source>
</evidence>
<sequence>MALTPQNNEAFLREVDEELRKEQAAALAKRWGLAIAILLVVGLAIFAGYLFWRHQQNEAAGREGEQLQLVWDELAANNAAKASPELAKLADSSAPGYRAVALFTEADLLLQKDDLKGAAAKFGAIASDTSLAEPFRDLALIRQTSAEYDSLKPEQVVERLRAISVPENPYFGSAGELVAMAYLKQNKRDLAGRLFGQIAQAEQVPPSIRQRAVQMAGLLGVDAVPAEAGTKEDVTKQ</sequence>
<name>A0ABY2QFG6_9SPHN</name>